<evidence type="ECO:0000256" key="1">
    <source>
        <dbReference type="ARBA" id="ARBA00022741"/>
    </source>
</evidence>
<evidence type="ECO:0000256" key="2">
    <source>
        <dbReference type="ARBA" id="ARBA00022768"/>
    </source>
</evidence>
<dbReference type="InterPro" id="IPR020568">
    <property type="entry name" value="Ribosomal_Su5_D2-typ_SF"/>
</dbReference>
<dbReference type="AlphaFoldDB" id="A0A7R9A2Z7"/>
<dbReference type="Gene3D" id="3.30.70.870">
    <property type="entry name" value="Elongation Factor G (Translational Gtpase), domain 3"/>
    <property type="match status" value="1"/>
</dbReference>
<proteinExistence type="predicted"/>
<dbReference type="SUPFAM" id="SSF54211">
    <property type="entry name" value="Ribosomal protein S5 domain 2-like"/>
    <property type="match status" value="1"/>
</dbReference>
<evidence type="ECO:0000313" key="8">
    <source>
        <dbReference type="Proteomes" id="UP000677054"/>
    </source>
</evidence>
<protein>
    <recommendedName>
        <fullName evidence="6">Elongation factor EFG domain-containing protein</fullName>
    </recommendedName>
</protein>
<dbReference type="EMBL" id="CAJPEV010001105">
    <property type="protein sequence ID" value="CAG0890758.1"/>
    <property type="molecule type" value="Genomic_DNA"/>
</dbReference>
<dbReference type="PANTHER" id="PTHR43261:SF1">
    <property type="entry name" value="RIBOSOME-RELEASING FACTOR 2, MITOCHONDRIAL"/>
    <property type="match status" value="1"/>
</dbReference>
<dbReference type="Proteomes" id="UP000677054">
    <property type="component" value="Unassembled WGS sequence"/>
</dbReference>
<evidence type="ECO:0000259" key="6">
    <source>
        <dbReference type="SMART" id="SM00838"/>
    </source>
</evidence>
<dbReference type="FunFam" id="3.30.70.240:FF:000001">
    <property type="entry name" value="Elongation factor G"/>
    <property type="match status" value="1"/>
</dbReference>
<accession>A0A7R9A2Z7</accession>
<dbReference type="EMBL" id="LR900622">
    <property type="protein sequence ID" value="CAD7246339.1"/>
    <property type="molecule type" value="Genomic_DNA"/>
</dbReference>
<dbReference type="GO" id="GO:0032543">
    <property type="term" value="P:mitochondrial translation"/>
    <property type="evidence" value="ECO:0007669"/>
    <property type="project" value="TreeGrafter"/>
</dbReference>
<organism evidence="7">
    <name type="scientific">Darwinula stevensoni</name>
    <dbReference type="NCBI Taxonomy" id="69355"/>
    <lineage>
        <taxon>Eukaryota</taxon>
        <taxon>Metazoa</taxon>
        <taxon>Ecdysozoa</taxon>
        <taxon>Arthropoda</taxon>
        <taxon>Crustacea</taxon>
        <taxon>Oligostraca</taxon>
        <taxon>Ostracoda</taxon>
        <taxon>Podocopa</taxon>
        <taxon>Podocopida</taxon>
        <taxon>Darwinulocopina</taxon>
        <taxon>Darwinuloidea</taxon>
        <taxon>Darwinulidae</taxon>
        <taxon>Darwinula</taxon>
    </lineage>
</organism>
<keyword evidence="3" id="KW-0648">Protein biosynthesis</keyword>
<dbReference type="SMART" id="SM00838">
    <property type="entry name" value="EFG_C"/>
    <property type="match status" value="1"/>
</dbReference>
<keyword evidence="5" id="KW-0342">GTP-binding</keyword>
<name>A0A7R9A2Z7_9CRUS</name>
<dbReference type="InterPro" id="IPR041095">
    <property type="entry name" value="EFG_II"/>
</dbReference>
<keyword evidence="8" id="KW-1185">Reference proteome</keyword>
<dbReference type="CDD" id="cd16262">
    <property type="entry name" value="EFG_III"/>
    <property type="match status" value="1"/>
</dbReference>
<dbReference type="PANTHER" id="PTHR43261">
    <property type="entry name" value="TRANSLATION ELONGATION FACTOR G-RELATED"/>
    <property type="match status" value="1"/>
</dbReference>
<dbReference type="SUPFAM" id="SSF54980">
    <property type="entry name" value="EF-G C-terminal domain-like"/>
    <property type="match status" value="2"/>
</dbReference>
<dbReference type="GO" id="GO:0032790">
    <property type="term" value="P:ribosome disassembly"/>
    <property type="evidence" value="ECO:0007669"/>
    <property type="project" value="TreeGrafter"/>
</dbReference>
<dbReference type="InterPro" id="IPR009022">
    <property type="entry name" value="EFG_III"/>
</dbReference>
<gene>
    <name evidence="7" type="ORF">DSTB1V02_LOCUS6190</name>
</gene>
<dbReference type="FunFam" id="3.30.70.870:FF:000001">
    <property type="entry name" value="Elongation factor G"/>
    <property type="match status" value="1"/>
</dbReference>
<feature type="domain" description="Elongation factor EFG" evidence="6">
    <location>
        <begin position="258"/>
        <end position="343"/>
    </location>
</feature>
<dbReference type="GO" id="GO:0005525">
    <property type="term" value="F:GTP binding"/>
    <property type="evidence" value="ECO:0007669"/>
    <property type="project" value="UniProtKB-KW"/>
</dbReference>
<dbReference type="GO" id="GO:0003746">
    <property type="term" value="F:translation elongation factor activity"/>
    <property type="evidence" value="ECO:0007669"/>
    <property type="project" value="UniProtKB-KW"/>
</dbReference>
<keyword evidence="1" id="KW-0547">Nucleotide-binding</keyword>
<reference evidence="7" key="1">
    <citation type="submission" date="2020-11" db="EMBL/GenBank/DDBJ databases">
        <authorList>
            <person name="Tran Van P."/>
        </authorList>
    </citation>
    <scope>NUCLEOTIDE SEQUENCE</scope>
</reference>
<dbReference type="GO" id="GO:0005739">
    <property type="term" value="C:mitochondrion"/>
    <property type="evidence" value="ECO:0007669"/>
    <property type="project" value="TreeGrafter"/>
</dbReference>
<dbReference type="Pfam" id="PF14492">
    <property type="entry name" value="EFG_III"/>
    <property type="match status" value="1"/>
</dbReference>
<dbReference type="Gene3D" id="3.30.70.240">
    <property type="match status" value="1"/>
</dbReference>
<evidence type="ECO:0000256" key="4">
    <source>
        <dbReference type="ARBA" id="ARBA00023128"/>
    </source>
</evidence>
<keyword evidence="2" id="KW-0251">Elongation factor</keyword>
<dbReference type="InterPro" id="IPR014721">
    <property type="entry name" value="Ribsml_uS5_D2-typ_fold_subgr"/>
</dbReference>
<dbReference type="Pfam" id="PF00679">
    <property type="entry name" value="EFG_C"/>
    <property type="match status" value="1"/>
</dbReference>
<dbReference type="Gene3D" id="3.30.230.10">
    <property type="match status" value="1"/>
</dbReference>
<keyword evidence="4" id="KW-0496">Mitochondrion</keyword>
<dbReference type="OrthoDB" id="198619at2759"/>
<dbReference type="GO" id="GO:0003924">
    <property type="term" value="F:GTPase activity"/>
    <property type="evidence" value="ECO:0007669"/>
    <property type="project" value="TreeGrafter"/>
</dbReference>
<evidence type="ECO:0000313" key="7">
    <source>
        <dbReference type="EMBL" id="CAD7246339.1"/>
    </source>
</evidence>
<dbReference type="InterPro" id="IPR035647">
    <property type="entry name" value="EFG_III/V"/>
</dbReference>
<sequence length="362" mass="39797">MMKWSIRSVTRICIACQETTTGDILCKSSSSHGRALEAASKRGKQLVAEMAVPTPVFFCSIEPPSLHAQAGLEHALACLAKEDPSLRVAFDADTGQTVLAGMGELHLEIVRDRISKEYKIDAELGPLQVAYRETITNKVSDTLEFQRRVGESHHYVKLSMTALPEKSGKVLELQHTKENAENLGAIRPYQMSAVERGLHNTLACGPLLHCPVRPHPGSIDKSRKCELPIMVARNEARDLRGDDPGRYLPARPSGGQPRLLEPVMSLEISVHEDHFSVVLGDLARRRAQILSIQQRLDIKVIECLTPLSELKGYSTALRTLSSGMASVSMELLDYLPMDSMEQSRAIQSMTGISTSFSSPKCA</sequence>
<evidence type="ECO:0000256" key="3">
    <source>
        <dbReference type="ARBA" id="ARBA00022917"/>
    </source>
</evidence>
<dbReference type="InterPro" id="IPR035649">
    <property type="entry name" value="EFG_V"/>
</dbReference>
<dbReference type="InterPro" id="IPR000640">
    <property type="entry name" value="EFG_V-like"/>
</dbReference>
<evidence type="ECO:0000256" key="5">
    <source>
        <dbReference type="ARBA" id="ARBA00023134"/>
    </source>
</evidence>
<dbReference type="CDD" id="cd03713">
    <property type="entry name" value="EFG_mtEFG_C"/>
    <property type="match status" value="1"/>
</dbReference>